<feature type="domain" description="Erythromycin biosynthesis protein CIII-like N-terminal" evidence="5">
    <location>
        <begin position="86"/>
        <end position="129"/>
    </location>
</feature>
<dbReference type="CDD" id="cd03784">
    <property type="entry name" value="GT1_Gtf-like"/>
    <property type="match status" value="1"/>
</dbReference>
<evidence type="ECO:0000259" key="5">
    <source>
        <dbReference type="Pfam" id="PF21036"/>
    </source>
</evidence>
<dbReference type="InterPro" id="IPR002213">
    <property type="entry name" value="UDP_glucos_trans"/>
</dbReference>
<dbReference type="EMBL" id="BAAARE010000002">
    <property type="protein sequence ID" value="GAA2471250.1"/>
    <property type="molecule type" value="Genomic_DNA"/>
</dbReference>
<comment type="caution">
    <text evidence="6">The sequence shown here is derived from an EMBL/GenBank/DDBJ whole genome shotgun (WGS) entry which is preliminary data.</text>
</comment>
<proteinExistence type="inferred from homology"/>
<evidence type="ECO:0000313" key="6">
    <source>
        <dbReference type="EMBL" id="GAA2471250.1"/>
    </source>
</evidence>
<dbReference type="Pfam" id="PF21036">
    <property type="entry name" value="EryCIII-like_N"/>
    <property type="match status" value="1"/>
</dbReference>
<keyword evidence="3" id="KW-0808">Transferase</keyword>
<protein>
    <submittedName>
        <fullName evidence="6">Glycosyltransferase</fullName>
    </submittedName>
</protein>
<reference evidence="7" key="1">
    <citation type="journal article" date="2019" name="Int. J. Syst. Evol. Microbiol.">
        <title>The Global Catalogue of Microorganisms (GCM) 10K type strain sequencing project: providing services to taxonomists for standard genome sequencing and annotation.</title>
        <authorList>
            <consortium name="The Broad Institute Genomics Platform"/>
            <consortium name="The Broad Institute Genome Sequencing Center for Infectious Disease"/>
            <person name="Wu L."/>
            <person name="Ma J."/>
        </authorList>
    </citation>
    <scope>NUCLEOTIDE SEQUENCE [LARGE SCALE GENOMIC DNA]</scope>
    <source>
        <strain evidence="7">JCM 16259</strain>
    </source>
</reference>
<dbReference type="Pfam" id="PF06722">
    <property type="entry name" value="EryCIII-like_C"/>
    <property type="match status" value="1"/>
</dbReference>
<keyword evidence="7" id="KW-1185">Reference proteome</keyword>
<dbReference type="PANTHER" id="PTHR48050:SF13">
    <property type="entry name" value="STEROL 3-BETA-GLUCOSYLTRANSFERASE UGT80A2"/>
    <property type="match status" value="1"/>
</dbReference>
<sequence length="396" mass="41684">MLFAALPAHGHTYPLVPLAAAFQDLGADVLFATGSQFDGRLPVPTTLGAEPGWRFADAHAEAFATMPKGRPPSDDFARVLFVDVASPHLLEPTCAVVDQWRPDLVVVEQTDVAGVVAARQIGAPTALFSVVGWGPRWDGVYAAALSRWGARMRGTDGSPVSSVAEVADVYLEAHPVFLREAGEGSHDAAFGSHPPFPTLELAPRAWSEPGPPVPDWLTGERRPGDPPRVLLTLGTVFGNSEKLLAVADEVAAAGCEVLAVTGRSDLAEEVAHEHPAVHVEPFVDQVSVLGHVDLVVHHGGSGTVLGAVQHGLPQVVVPQGADQFWNGNRLVEQGAARVVLPGDPPGSVREAVTALVDPAAPERAGAQRLRDHLRELPEPAAVAAELMRGWAPDARA</sequence>
<keyword evidence="2" id="KW-0328">Glycosyltransferase</keyword>
<dbReference type="InterPro" id="IPR010610">
    <property type="entry name" value="EryCIII-like_C"/>
</dbReference>
<dbReference type="InterPro" id="IPR050426">
    <property type="entry name" value="Glycosyltransferase_28"/>
</dbReference>
<evidence type="ECO:0000259" key="4">
    <source>
        <dbReference type="Pfam" id="PF06722"/>
    </source>
</evidence>
<evidence type="ECO:0000256" key="3">
    <source>
        <dbReference type="ARBA" id="ARBA00022679"/>
    </source>
</evidence>
<dbReference type="Proteomes" id="UP001500730">
    <property type="component" value="Unassembled WGS sequence"/>
</dbReference>
<gene>
    <name evidence="6" type="ORF">GCM10009858_05770</name>
</gene>
<name>A0ABP5XY83_9MICO</name>
<feature type="domain" description="Erythromycin biosynthesis protein CIII-like C-terminal" evidence="4">
    <location>
        <begin position="248"/>
        <end position="387"/>
    </location>
</feature>
<dbReference type="InterPro" id="IPR048284">
    <property type="entry name" value="EryCIII-like_N"/>
</dbReference>
<dbReference type="Gene3D" id="3.40.50.2000">
    <property type="entry name" value="Glycogen Phosphorylase B"/>
    <property type="match status" value="2"/>
</dbReference>
<evidence type="ECO:0000256" key="2">
    <source>
        <dbReference type="ARBA" id="ARBA00022676"/>
    </source>
</evidence>
<dbReference type="PANTHER" id="PTHR48050">
    <property type="entry name" value="STEROL 3-BETA-GLUCOSYLTRANSFERASE"/>
    <property type="match status" value="1"/>
</dbReference>
<accession>A0ABP5XY83</accession>
<evidence type="ECO:0000256" key="1">
    <source>
        <dbReference type="ARBA" id="ARBA00006962"/>
    </source>
</evidence>
<dbReference type="SUPFAM" id="SSF53756">
    <property type="entry name" value="UDP-Glycosyltransferase/glycogen phosphorylase"/>
    <property type="match status" value="1"/>
</dbReference>
<comment type="similarity">
    <text evidence="1">Belongs to the glycosyltransferase 28 family.</text>
</comment>
<organism evidence="6 7">
    <name type="scientific">Terrabacter carboxydivorans</name>
    <dbReference type="NCBI Taxonomy" id="619730"/>
    <lineage>
        <taxon>Bacteria</taxon>
        <taxon>Bacillati</taxon>
        <taxon>Actinomycetota</taxon>
        <taxon>Actinomycetes</taxon>
        <taxon>Micrococcales</taxon>
        <taxon>Intrasporangiaceae</taxon>
        <taxon>Terrabacter</taxon>
    </lineage>
</organism>
<evidence type="ECO:0000313" key="7">
    <source>
        <dbReference type="Proteomes" id="UP001500730"/>
    </source>
</evidence>